<dbReference type="Pfam" id="PF02702">
    <property type="entry name" value="KdpD"/>
    <property type="match status" value="1"/>
</dbReference>
<reference evidence="6 7" key="1">
    <citation type="submission" date="2018-12" db="EMBL/GenBank/DDBJ databases">
        <title>Bacillus yapensis draft genome sequence.</title>
        <authorList>
            <person name="Yu L."/>
            <person name="Xu X."/>
            <person name="Tang X."/>
        </authorList>
    </citation>
    <scope>NUCLEOTIDE SEQUENCE [LARGE SCALE GENOMIC DNA]</scope>
    <source>
        <strain evidence="6 7">XXST-01</strain>
    </source>
</reference>
<comment type="caution">
    <text evidence="6">The sequence shown here is derived from an EMBL/GenBank/DDBJ whole genome shotgun (WGS) entry which is preliminary data.</text>
</comment>
<dbReference type="CDD" id="cd01987">
    <property type="entry name" value="USP_KdpD-like"/>
    <property type="match status" value="1"/>
</dbReference>
<evidence type="ECO:0000259" key="5">
    <source>
        <dbReference type="Pfam" id="PF02702"/>
    </source>
</evidence>
<evidence type="ECO:0000256" key="3">
    <source>
        <dbReference type="ARBA" id="ARBA00023012"/>
    </source>
</evidence>
<dbReference type="InterPro" id="IPR027417">
    <property type="entry name" value="P-loop_NTPase"/>
</dbReference>
<evidence type="ECO:0000256" key="2">
    <source>
        <dbReference type="ARBA" id="ARBA00022777"/>
    </source>
</evidence>
<keyword evidence="3" id="KW-0902">Two-component regulatory system</keyword>
<dbReference type="SUPFAM" id="SSF52402">
    <property type="entry name" value="Adenine nucleotide alpha hydrolases-like"/>
    <property type="match status" value="1"/>
</dbReference>
<dbReference type="InterPro" id="IPR003852">
    <property type="entry name" value="Sig_transdc_His_kinase_KdpD_N"/>
</dbReference>
<dbReference type="EMBL" id="RXNT01000023">
    <property type="protein sequence ID" value="RTR26610.1"/>
    <property type="molecule type" value="Genomic_DNA"/>
</dbReference>
<dbReference type="GO" id="GO:0005886">
    <property type="term" value="C:plasma membrane"/>
    <property type="evidence" value="ECO:0007669"/>
    <property type="project" value="TreeGrafter"/>
</dbReference>
<keyword evidence="1" id="KW-0808">Transferase</keyword>
<dbReference type="Proteomes" id="UP000271374">
    <property type="component" value="Unassembled WGS sequence"/>
</dbReference>
<dbReference type="SUPFAM" id="SSF52540">
    <property type="entry name" value="P-loop containing nucleoside triphosphate hydrolases"/>
    <property type="match status" value="1"/>
</dbReference>
<feature type="domain" description="Signal transduction histidine kinase osmosensitive K+ channel sensor N-terminal" evidence="5">
    <location>
        <begin position="29"/>
        <end position="238"/>
    </location>
</feature>
<dbReference type="GO" id="GO:0005737">
    <property type="term" value="C:cytoplasm"/>
    <property type="evidence" value="ECO:0007669"/>
    <property type="project" value="UniProtKB-ARBA"/>
</dbReference>
<protein>
    <submittedName>
        <fullName evidence="6">Sensor histidine kinase KdpD</fullName>
    </submittedName>
</protein>
<evidence type="ECO:0000313" key="6">
    <source>
        <dbReference type="EMBL" id="RTR26610.1"/>
    </source>
</evidence>
<gene>
    <name evidence="6" type="ORF">EKG37_21135</name>
</gene>
<evidence type="ECO:0000313" key="7">
    <source>
        <dbReference type="Proteomes" id="UP000271374"/>
    </source>
</evidence>
<dbReference type="InterPro" id="IPR006016">
    <property type="entry name" value="UspA"/>
</dbReference>
<dbReference type="AlphaFoldDB" id="A0A431VTS0"/>
<keyword evidence="2 6" id="KW-0418">Kinase</keyword>
<evidence type="ECO:0000259" key="4">
    <source>
        <dbReference type="Pfam" id="PF00582"/>
    </source>
</evidence>
<dbReference type="PANTHER" id="PTHR45569:SF1">
    <property type="entry name" value="SENSOR PROTEIN KDPD"/>
    <property type="match status" value="1"/>
</dbReference>
<proteinExistence type="predicted"/>
<dbReference type="NCBIfam" id="NF038185">
    <property type="entry name" value="KdpD_non_kinase"/>
    <property type="match status" value="1"/>
</dbReference>
<dbReference type="InterPro" id="IPR014729">
    <property type="entry name" value="Rossmann-like_a/b/a_fold"/>
</dbReference>
<dbReference type="GO" id="GO:0000155">
    <property type="term" value="F:phosphorelay sensor kinase activity"/>
    <property type="evidence" value="ECO:0007669"/>
    <property type="project" value="InterPro"/>
</dbReference>
<dbReference type="OrthoDB" id="9806130at2"/>
<dbReference type="Gene3D" id="3.40.50.300">
    <property type="entry name" value="P-loop containing nucleotide triphosphate hydrolases"/>
    <property type="match status" value="1"/>
</dbReference>
<dbReference type="PANTHER" id="PTHR45569">
    <property type="entry name" value="SENSOR PROTEIN KDPD"/>
    <property type="match status" value="1"/>
</dbReference>
<dbReference type="Gene3D" id="3.40.50.620">
    <property type="entry name" value="HUPs"/>
    <property type="match status" value="1"/>
</dbReference>
<feature type="domain" description="UspA" evidence="4">
    <location>
        <begin position="258"/>
        <end position="375"/>
    </location>
</feature>
<accession>A0A431VTS0</accession>
<keyword evidence="7" id="KW-1185">Reference proteome</keyword>
<dbReference type="InterPro" id="IPR052023">
    <property type="entry name" value="Histidine_kinase_KdpD"/>
</dbReference>
<evidence type="ECO:0000256" key="1">
    <source>
        <dbReference type="ARBA" id="ARBA00022679"/>
    </source>
</evidence>
<dbReference type="Pfam" id="PF00582">
    <property type="entry name" value="Usp"/>
    <property type="match status" value="1"/>
</dbReference>
<organism evidence="6 7">
    <name type="scientific">Bacillus yapensis</name>
    <dbReference type="NCBI Taxonomy" id="2492960"/>
    <lineage>
        <taxon>Bacteria</taxon>
        <taxon>Bacillati</taxon>
        <taxon>Bacillota</taxon>
        <taxon>Bacilli</taxon>
        <taxon>Bacillales</taxon>
        <taxon>Bacillaceae</taxon>
        <taxon>Bacillus</taxon>
    </lineage>
</organism>
<dbReference type="FunFam" id="3.40.50.300:FF:000483">
    <property type="entry name" value="Sensor histidine kinase KdpD"/>
    <property type="match status" value="1"/>
</dbReference>
<sequence length="390" mass="44847">MEVLWMADNHPYFRRKTPEEYLRDIGESKRGKLKLYIGAAPGVGKSYKMLQEAHDLRSEGNDVVIAFIEAHKRKDTEALIKDLEIIPLKEIIYKGKSFYEVDVDAIIQRKPDFVIVDELAHTNIPGSNHPKRYMDVEEILEAGIDVMSAMNIQHIESVNDIVQQITGIVVRERVPDTFLQKANELQLIDVTPEALRKRLAEGKIYSSNKIEQSLRNFFTTTNLAALRELALREIANEVDEKIEQTSGKLLDGPIGIHEKILVCVHYGPTAEKLIRRGWRMANRLKAELYILNVTSENPEHFSLEKKRKIEQWQELAKQFHASFILEQQNNRKPSDVIIEVAKRHFITQILLGQSARTRWEEIKKGSIVNTIMRKTSNIDIHIVADGRSVQ</sequence>
<name>A0A431VTS0_9BACI</name>